<dbReference type="InterPro" id="IPR001645">
    <property type="entry name" value="Folylpolyglutamate_synth"/>
</dbReference>
<dbReference type="NCBIfam" id="TIGR01499">
    <property type="entry name" value="folC"/>
    <property type="match status" value="1"/>
</dbReference>
<evidence type="ECO:0000256" key="1">
    <source>
        <dbReference type="ARBA" id="ARBA00008276"/>
    </source>
</evidence>
<dbReference type="GO" id="GO:0005739">
    <property type="term" value="C:mitochondrion"/>
    <property type="evidence" value="ECO:0007669"/>
    <property type="project" value="TreeGrafter"/>
</dbReference>
<dbReference type="InterPro" id="IPR036565">
    <property type="entry name" value="Mur-like_cat_sf"/>
</dbReference>
<dbReference type="AlphaFoldDB" id="A0A4Y7QI91"/>
<dbReference type="Gene3D" id="3.90.190.20">
    <property type="entry name" value="Mur ligase, C-terminal domain"/>
    <property type="match status" value="1"/>
</dbReference>
<evidence type="ECO:0000313" key="7">
    <source>
        <dbReference type="EMBL" id="TDL26958.1"/>
    </source>
</evidence>
<name>A0A4Y7QI91_9AGAM</name>
<keyword evidence="5" id="KW-0067">ATP-binding</keyword>
<accession>A0A4Y7QI91</accession>
<keyword evidence="4" id="KW-0547">Nucleotide-binding</keyword>
<keyword evidence="8" id="KW-1185">Reference proteome</keyword>
<evidence type="ECO:0000256" key="6">
    <source>
        <dbReference type="ARBA" id="ARBA00022842"/>
    </source>
</evidence>
<dbReference type="OrthoDB" id="5212574at2759"/>
<dbReference type="Proteomes" id="UP000294933">
    <property type="component" value="Unassembled WGS sequence"/>
</dbReference>
<dbReference type="UniPathway" id="UPA00850"/>
<proteinExistence type="inferred from homology"/>
<dbReference type="STRING" id="50990.A0A4Y7QI91"/>
<evidence type="ECO:0000256" key="3">
    <source>
        <dbReference type="ARBA" id="ARBA00022723"/>
    </source>
</evidence>
<dbReference type="VEuPathDB" id="FungiDB:BD410DRAFT_477499"/>
<dbReference type="SUPFAM" id="SSF53244">
    <property type="entry name" value="MurD-like peptide ligases, peptide-binding domain"/>
    <property type="match status" value="1"/>
</dbReference>
<keyword evidence="3" id="KW-0479">Metal-binding</keyword>
<dbReference type="Gene3D" id="3.40.1190.10">
    <property type="entry name" value="Mur-like, catalytic domain"/>
    <property type="match status" value="1"/>
</dbReference>
<comment type="similarity">
    <text evidence="1">Belongs to the folylpolyglutamate synthase family.</text>
</comment>
<dbReference type="GO" id="GO:0004326">
    <property type="term" value="F:tetrahydrofolylpolyglutamate synthase activity"/>
    <property type="evidence" value="ECO:0007669"/>
    <property type="project" value="InterPro"/>
</dbReference>
<evidence type="ECO:0000256" key="2">
    <source>
        <dbReference type="ARBA" id="ARBA00022598"/>
    </source>
</evidence>
<protein>
    <submittedName>
        <fullName evidence="7">Mur ligase</fullName>
    </submittedName>
</protein>
<dbReference type="EMBL" id="ML170160">
    <property type="protein sequence ID" value="TDL26958.1"/>
    <property type="molecule type" value="Genomic_DNA"/>
</dbReference>
<dbReference type="GO" id="GO:0005829">
    <property type="term" value="C:cytosol"/>
    <property type="evidence" value="ECO:0007669"/>
    <property type="project" value="TreeGrafter"/>
</dbReference>
<evidence type="ECO:0000313" key="8">
    <source>
        <dbReference type="Proteomes" id="UP000294933"/>
    </source>
</evidence>
<dbReference type="GO" id="GO:0005524">
    <property type="term" value="F:ATP binding"/>
    <property type="evidence" value="ECO:0007669"/>
    <property type="project" value="UniProtKB-KW"/>
</dbReference>
<dbReference type="InterPro" id="IPR036615">
    <property type="entry name" value="Mur_ligase_C_dom_sf"/>
</dbReference>
<organism evidence="7 8">
    <name type="scientific">Rickenella mellea</name>
    <dbReference type="NCBI Taxonomy" id="50990"/>
    <lineage>
        <taxon>Eukaryota</taxon>
        <taxon>Fungi</taxon>
        <taxon>Dikarya</taxon>
        <taxon>Basidiomycota</taxon>
        <taxon>Agaricomycotina</taxon>
        <taxon>Agaricomycetes</taxon>
        <taxon>Hymenochaetales</taxon>
        <taxon>Rickenellaceae</taxon>
        <taxon>Rickenella</taxon>
    </lineage>
</organism>
<reference evidence="7 8" key="1">
    <citation type="submission" date="2018-06" db="EMBL/GenBank/DDBJ databases">
        <title>A transcriptomic atlas of mushroom development highlights an independent origin of complex multicellularity.</title>
        <authorList>
            <consortium name="DOE Joint Genome Institute"/>
            <person name="Krizsan K."/>
            <person name="Almasi E."/>
            <person name="Merenyi Z."/>
            <person name="Sahu N."/>
            <person name="Viragh M."/>
            <person name="Koszo T."/>
            <person name="Mondo S."/>
            <person name="Kiss B."/>
            <person name="Balint B."/>
            <person name="Kues U."/>
            <person name="Barry K."/>
            <person name="Hegedus J.C."/>
            <person name="Henrissat B."/>
            <person name="Johnson J."/>
            <person name="Lipzen A."/>
            <person name="Ohm R."/>
            <person name="Nagy I."/>
            <person name="Pangilinan J."/>
            <person name="Yan J."/>
            <person name="Xiong Y."/>
            <person name="Grigoriev I.V."/>
            <person name="Hibbett D.S."/>
            <person name="Nagy L.G."/>
        </authorList>
    </citation>
    <scope>NUCLEOTIDE SEQUENCE [LARGE SCALE GENOMIC DNA]</scope>
    <source>
        <strain evidence="7 8">SZMC22713</strain>
    </source>
</reference>
<evidence type="ECO:0000256" key="4">
    <source>
        <dbReference type="ARBA" id="ARBA00022741"/>
    </source>
</evidence>
<evidence type="ECO:0000256" key="5">
    <source>
        <dbReference type="ARBA" id="ARBA00022840"/>
    </source>
</evidence>
<dbReference type="PANTHER" id="PTHR11136:SF0">
    <property type="entry name" value="DIHYDROFOLATE SYNTHETASE-RELATED"/>
    <property type="match status" value="1"/>
</dbReference>
<dbReference type="GO" id="GO:0008841">
    <property type="term" value="F:dihydrofolate synthase activity"/>
    <property type="evidence" value="ECO:0007669"/>
    <property type="project" value="TreeGrafter"/>
</dbReference>
<dbReference type="SUPFAM" id="SSF53623">
    <property type="entry name" value="MurD-like peptide ligases, catalytic domain"/>
    <property type="match status" value="1"/>
</dbReference>
<keyword evidence="6" id="KW-0460">Magnesium</keyword>
<keyword evidence="2 7" id="KW-0436">Ligase</keyword>
<dbReference type="GO" id="GO:0046872">
    <property type="term" value="F:metal ion binding"/>
    <property type="evidence" value="ECO:0007669"/>
    <property type="project" value="UniProtKB-KW"/>
</dbReference>
<dbReference type="PANTHER" id="PTHR11136">
    <property type="entry name" value="FOLYLPOLYGLUTAMATE SYNTHASE-RELATED"/>
    <property type="match status" value="1"/>
</dbReference>
<sequence>MSIDLTLHRIEALLSRFPPYTRPTIHIAGTNGKGSVSAILTSIFLATNPPSSVGRFNSPHLVSILDCITIDDKPVSQAVYMSIRDEVDKMNFREGTGASSFELLTITALLIFERSQVDIVICEVGMGGRLDATNVIPDDAIMISVITSVDLDHQAFLGSTVSSIAREKAGIARKGTPLVISFQNHEDVIPVVKQVTSGIVTELIIAQPAISRDWDEQLDGPEQVKFSLSPFQSPPARPVLVQGSPSEPPTKLLLPLQGDHQLANLGVAWTVVETLGLMNSSAATGAESAVLTKIRSLTTGSIRRAVEHCTWPGRLSFHSYPPEAAITEQSTTRMTVLVDGAHNQASSQTLADYIQRLLASLTPSRTKITAGTGEPRTKPIGLTYILGLSHSPPKTANDVLEPLLKPAQTKPPPISAHSVNIGIAIVRFTPPEGMPWVKSISPSHLANCVRALRPDVDLHVAPDDEVSHPNNQLNDALAWAAKRTADFDGDNLVVVAGSLYLVADFYRALQK</sequence>
<gene>
    <name evidence="7" type="ORF">BD410DRAFT_477499</name>
</gene>